<keyword evidence="7" id="KW-1185">Reference proteome</keyword>
<protein>
    <submittedName>
        <fullName evidence="6">HTH-type transcriptional regulator YhaJ</fullName>
    </submittedName>
</protein>
<evidence type="ECO:0000259" key="5">
    <source>
        <dbReference type="PROSITE" id="PS50931"/>
    </source>
</evidence>
<evidence type="ECO:0000256" key="2">
    <source>
        <dbReference type="ARBA" id="ARBA00023015"/>
    </source>
</evidence>
<organism evidence="6 7">
    <name type="scientific">Vibrio stylophorae</name>
    <dbReference type="NCBI Taxonomy" id="659351"/>
    <lineage>
        <taxon>Bacteria</taxon>
        <taxon>Pseudomonadati</taxon>
        <taxon>Pseudomonadota</taxon>
        <taxon>Gammaproteobacteria</taxon>
        <taxon>Vibrionales</taxon>
        <taxon>Vibrionaceae</taxon>
        <taxon>Vibrio</taxon>
    </lineage>
</organism>
<dbReference type="PANTHER" id="PTHR30126">
    <property type="entry name" value="HTH-TYPE TRANSCRIPTIONAL REGULATOR"/>
    <property type="match status" value="1"/>
</dbReference>
<proteinExistence type="inferred from homology"/>
<dbReference type="PANTHER" id="PTHR30126:SF22">
    <property type="entry name" value="HTH-TYPE TRANSCRIPTIONAL REGULATOR YHAJ-RELATED"/>
    <property type="match status" value="1"/>
</dbReference>
<reference evidence="6" key="1">
    <citation type="submission" date="2021-11" db="EMBL/GenBank/DDBJ databases">
        <authorList>
            <person name="Rodrigo-Torres L."/>
            <person name="Arahal R. D."/>
            <person name="Lucena T."/>
        </authorList>
    </citation>
    <scope>NUCLEOTIDE SEQUENCE</scope>
    <source>
        <strain evidence="6">CECT 7929</strain>
    </source>
</reference>
<comment type="caution">
    <text evidence="6">The sequence shown here is derived from an EMBL/GenBank/DDBJ whole genome shotgun (WGS) entry which is preliminary data.</text>
</comment>
<feature type="domain" description="HTH lysR-type" evidence="5">
    <location>
        <begin position="6"/>
        <end position="63"/>
    </location>
</feature>
<dbReference type="Pfam" id="PF00126">
    <property type="entry name" value="HTH_1"/>
    <property type="match status" value="1"/>
</dbReference>
<dbReference type="InterPro" id="IPR036388">
    <property type="entry name" value="WH-like_DNA-bd_sf"/>
</dbReference>
<dbReference type="SUPFAM" id="SSF53850">
    <property type="entry name" value="Periplasmic binding protein-like II"/>
    <property type="match status" value="1"/>
</dbReference>
<dbReference type="Gene3D" id="3.40.190.290">
    <property type="match status" value="1"/>
</dbReference>
<dbReference type="EMBL" id="CAKLDI010000002">
    <property type="protein sequence ID" value="CAH0535777.1"/>
    <property type="molecule type" value="Genomic_DNA"/>
</dbReference>
<evidence type="ECO:0000313" key="7">
    <source>
        <dbReference type="Proteomes" id="UP000838672"/>
    </source>
</evidence>
<dbReference type="InterPro" id="IPR005119">
    <property type="entry name" value="LysR_subst-bd"/>
</dbReference>
<dbReference type="InterPro" id="IPR000847">
    <property type="entry name" value="LysR_HTH_N"/>
</dbReference>
<keyword evidence="2" id="KW-0805">Transcription regulation</keyword>
<dbReference type="InterPro" id="IPR036390">
    <property type="entry name" value="WH_DNA-bd_sf"/>
</dbReference>
<gene>
    <name evidence="6" type="primary">yhaJ</name>
    <name evidence="6" type="ORF">VST7929_03251</name>
</gene>
<accession>A0ABM8ZY49</accession>
<keyword evidence="4" id="KW-0804">Transcription</keyword>
<keyword evidence="3" id="KW-0238">DNA-binding</keyword>
<evidence type="ECO:0000256" key="4">
    <source>
        <dbReference type="ARBA" id="ARBA00023163"/>
    </source>
</evidence>
<dbReference type="PROSITE" id="PS50931">
    <property type="entry name" value="HTH_LYSR"/>
    <property type="match status" value="1"/>
</dbReference>
<dbReference type="SUPFAM" id="SSF46785">
    <property type="entry name" value="Winged helix' DNA-binding domain"/>
    <property type="match status" value="1"/>
</dbReference>
<evidence type="ECO:0000256" key="1">
    <source>
        <dbReference type="ARBA" id="ARBA00009437"/>
    </source>
</evidence>
<dbReference type="Gene3D" id="1.10.10.10">
    <property type="entry name" value="Winged helix-like DNA-binding domain superfamily/Winged helix DNA-binding domain"/>
    <property type="match status" value="1"/>
</dbReference>
<comment type="similarity">
    <text evidence="1">Belongs to the LysR transcriptional regulatory family.</text>
</comment>
<dbReference type="RefSeq" id="WP_237468629.1">
    <property type="nucleotide sequence ID" value="NZ_CAKLDI010000002.1"/>
</dbReference>
<dbReference type="Proteomes" id="UP000838672">
    <property type="component" value="Unassembled WGS sequence"/>
</dbReference>
<name>A0ABM8ZY49_9VIBR</name>
<sequence>MNTPPLSFEALMVLDAIDRRGSFAAAAEELNRATSSLSYQVQKLEQDLGLILFDRSGHRAVFTQAGALLLSRGRQLLQAADELVADANALAHGWELELTVAVDGLLGCALLYPMVNALSAKTQTQLRFREEILAGSWEALSEGRADLVVKPIMPSQLPPQINHVVIGQVAVQWYAHPEHAIHQMDTPLDDAIRQKFRAIAVADSALKAPKMTRNILDNQECMTVSTMNDKLLAITAGLGIGTLPVHLAQPWVERELLQPISDDIVGQLDVIVGWQRDRMGKAKSWCIQYLKQQFASLMAAP</sequence>
<evidence type="ECO:0000256" key="3">
    <source>
        <dbReference type="ARBA" id="ARBA00023125"/>
    </source>
</evidence>
<dbReference type="Pfam" id="PF03466">
    <property type="entry name" value="LysR_substrate"/>
    <property type="match status" value="1"/>
</dbReference>
<evidence type="ECO:0000313" key="6">
    <source>
        <dbReference type="EMBL" id="CAH0535777.1"/>
    </source>
</evidence>